<feature type="region of interest" description="Disordered" evidence="1">
    <location>
        <begin position="345"/>
        <end position="384"/>
    </location>
</feature>
<dbReference type="InterPro" id="IPR052563">
    <property type="entry name" value="FliK"/>
</dbReference>
<accession>A0A1E5D1W9</accession>
<keyword evidence="4" id="KW-1185">Reference proteome</keyword>
<dbReference type="PANTHER" id="PTHR37533:SF2">
    <property type="entry name" value="FLAGELLAR HOOK-LENGTH CONTROL PROTEIN"/>
    <property type="match status" value="1"/>
</dbReference>
<name>A0A1E5D1W9_9VIBR</name>
<feature type="domain" description="Flagellar hook-length control protein-like C-terminal" evidence="2">
    <location>
        <begin position="564"/>
        <end position="647"/>
    </location>
</feature>
<feature type="compositionally biased region" description="Low complexity" evidence="1">
    <location>
        <begin position="345"/>
        <end position="356"/>
    </location>
</feature>
<dbReference type="AlphaFoldDB" id="A0A1E5D1W9"/>
<reference evidence="3 4" key="1">
    <citation type="journal article" date="2012" name="Science">
        <title>Ecological populations of bacteria act as socially cohesive units of antibiotic production and resistance.</title>
        <authorList>
            <person name="Cordero O.X."/>
            <person name="Wildschutte H."/>
            <person name="Kirkup B."/>
            <person name="Proehl S."/>
            <person name="Ngo L."/>
            <person name="Hussain F."/>
            <person name="Le Roux F."/>
            <person name="Mincer T."/>
            <person name="Polz M.F."/>
        </authorList>
    </citation>
    <scope>NUCLEOTIDE SEQUENCE [LARGE SCALE GENOMIC DNA]</scope>
    <source>
        <strain evidence="3 4">FF-238</strain>
    </source>
</reference>
<dbReference type="Gene3D" id="3.30.750.140">
    <property type="match status" value="1"/>
</dbReference>
<gene>
    <name evidence="3" type="ORF">A130_04260</name>
</gene>
<dbReference type="PANTHER" id="PTHR37533">
    <property type="entry name" value="FLAGELLAR HOOK-LENGTH CONTROL PROTEIN"/>
    <property type="match status" value="1"/>
</dbReference>
<organism evidence="3 4">
    <name type="scientific">Vibrio genomosp. F6 str. FF-238</name>
    <dbReference type="NCBI Taxonomy" id="1191298"/>
    <lineage>
        <taxon>Bacteria</taxon>
        <taxon>Pseudomonadati</taxon>
        <taxon>Pseudomonadota</taxon>
        <taxon>Gammaproteobacteria</taxon>
        <taxon>Vibrionales</taxon>
        <taxon>Vibrionaceae</taxon>
        <taxon>Vibrio</taxon>
    </lineage>
</organism>
<feature type="compositionally biased region" description="Basic and acidic residues" evidence="1">
    <location>
        <begin position="186"/>
        <end position="201"/>
    </location>
</feature>
<feature type="compositionally biased region" description="Polar residues" evidence="1">
    <location>
        <begin position="357"/>
        <end position="367"/>
    </location>
</feature>
<dbReference type="InterPro" id="IPR038610">
    <property type="entry name" value="FliK-like_C_sf"/>
</dbReference>
<feature type="compositionally biased region" description="Polar residues" evidence="1">
    <location>
        <begin position="525"/>
        <end position="536"/>
    </location>
</feature>
<evidence type="ECO:0000313" key="4">
    <source>
        <dbReference type="Proteomes" id="UP000094165"/>
    </source>
</evidence>
<comment type="caution">
    <text evidence="3">The sequence shown here is derived from an EMBL/GenBank/DDBJ whole genome shotgun (WGS) entry which is preliminary data.</text>
</comment>
<dbReference type="CDD" id="cd17470">
    <property type="entry name" value="T3SS_Flik_C"/>
    <property type="match status" value="1"/>
</dbReference>
<feature type="region of interest" description="Disordered" evidence="1">
    <location>
        <begin position="46"/>
        <end position="265"/>
    </location>
</feature>
<dbReference type="InterPro" id="IPR021136">
    <property type="entry name" value="Flagellar_hook_control-like_C"/>
</dbReference>
<feature type="compositionally biased region" description="Polar residues" evidence="1">
    <location>
        <begin position="203"/>
        <end position="224"/>
    </location>
</feature>
<evidence type="ECO:0000313" key="3">
    <source>
        <dbReference type="EMBL" id="OEE77412.1"/>
    </source>
</evidence>
<feature type="region of interest" description="Disordered" evidence="1">
    <location>
        <begin position="1"/>
        <end position="34"/>
    </location>
</feature>
<feature type="region of interest" description="Disordered" evidence="1">
    <location>
        <begin position="525"/>
        <end position="544"/>
    </location>
</feature>
<dbReference type="EMBL" id="AJYW02000080">
    <property type="protein sequence ID" value="OEE77412.1"/>
    <property type="molecule type" value="Genomic_DNA"/>
</dbReference>
<sequence length="694" mass="72691">MNLNIQSTSDSSKSSLLQKGSGSSASSSSEAAESKGFFATLKEAFGQGEEVKVSDVEKTKVKSEKSSNDSDSDTEIDGEKKVDSSKASGDNASKEVSSEEGEITADSEAPLTSNEKSVTGEEPGVKQTSNTSGDSVQAEQSDGSKHQVMSAQQGKNNEQNPVLKAGESADPSKVSAVMDEGNELLGRLDEANKTLQPEDGKTLPQSKGASETVSAQTSTQNPRPNHSDLMKSGTSEISKELDPTLTVSDVSKVPASGGQESVAEELAPQNVQLTEQERAFITDAKFADQKQLDALIAKSETVPLSEQELEAVAVLKSKIAAEEQILLSNELPATDLLAKQPLSNQSAANSSAVSPNKVDTNSLSNKTSASSELSNNNELSSNNVAANPQEIQWGSVAAMEPKIDGQIAAKGAQGALATSVHNALNQQQAAQAMLTENDITEKVLTEKAALDKSAADKAIMGQFSAQQAMNTDANALNIAAQASGMSSKNAASQAALASALGAGAIGATRKSSGNEASDTLAQQIASASGQPGTPTPAQARAEIQAAQQAPLQLTKELANEQVQEKIQMMMSKNLKNLDIRLDPPELGRMQIRMTMNNDLANVHFTVSNPQAREIIEQTLPRLREMLAQQGLQLADSSVQQQSSGQQQGQFGSSASEGASSGFGSNNDQNGENFDADVKLDLNVATKRDGISYYA</sequence>
<dbReference type="Pfam" id="PF02120">
    <property type="entry name" value="Flg_hook"/>
    <property type="match status" value="1"/>
</dbReference>
<evidence type="ECO:0000259" key="2">
    <source>
        <dbReference type="Pfam" id="PF02120"/>
    </source>
</evidence>
<proteinExistence type="predicted"/>
<feature type="compositionally biased region" description="Basic and acidic residues" evidence="1">
    <location>
        <begin position="49"/>
        <end position="68"/>
    </location>
</feature>
<protein>
    <recommendedName>
        <fullName evidence="2">Flagellar hook-length control protein-like C-terminal domain-containing protein</fullName>
    </recommendedName>
</protein>
<feature type="compositionally biased region" description="Polar residues" evidence="1">
    <location>
        <begin position="126"/>
        <end position="160"/>
    </location>
</feature>
<dbReference type="Proteomes" id="UP000094165">
    <property type="component" value="Unassembled WGS sequence"/>
</dbReference>
<feature type="region of interest" description="Disordered" evidence="1">
    <location>
        <begin position="633"/>
        <end position="673"/>
    </location>
</feature>
<dbReference type="RefSeq" id="WP_017052500.1">
    <property type="nucleotide sequence ID" value="NZ_AJYW02000080.1"/>
</dbReference>
<evidence type="ECO:0000256" key="1">
    <source>
        <dbReference type="SAM" id="MobiDB-lite"/>
    </source>
</evidence>
<feature type="compositionally biased region" description="Low complexity" evidence="1">
    <location>
        <begin position="636"/>
        <end position="664"/>
    </location>
</feature>
<feature type="compositionally biased region" description="Low complexity" evidence="1">
    <location>
        <begin position="368"/>
        <end position="384"/>
    </location>
</feature>